<evidence type="ECO:0000256" key="3">
    <source>
        <dbReference type="ARBA" id="ARBA00022475"/>
    </source>
</evidence>
<dbReference type="OrthoDB" id="9812701at2"/>
<comment type="subcellular location">
    <subcellularLocation>
        <location evidence="1 7">Cell membrane</location>
        <topology evidence="1 7">Multi-pass membrane protein</topology>
    </subcellularLocation>
</comment>
<evidence type="ECO:0000256" key="1">
    <source>
        <dbReference type="ARBA" id="ARBA00004651"/>
    </source>
</evidence>
<keyword evidence="3" id="KW-1003">Cell membrane</keyword>
<feature type="transmembrane region" description="Helical" evidence="7">
    <location>
        <begin position="26"/>
        <end position="45"/>
    </location>
</feature>
<dbReference type="PANTHER" id="PTHR43386:SF25">
    <property type="entry name" value="PEPTIDE ABC TRANSPORTER PERMEASE PROTEIN"/>
    <property type="match status" value="1"/>
</dbReference>
<evidence type="ECO:0000259" key="8">
    <source>
        <dbReference type="PROSITE" id="PS50928"/>
    </source>
</evidence>
<dbReference type="Proteomes" id="UP000031030">
    <property type="component" value="Unassembled WGS sequence"/>
</dbReference>
<reference evidence="9 10" key="1">
    <citation type="submission" date="2014-11" db="EMBL/GenBank/DDBJ databases">
        <title>Genome sequence of Microbacterium mangrovi MUSC 115(T).</title>
        <authorList>
            <person name="Lee L.-H."/>
        </authorList>
    </citation>
    <scope>NUCLEOTIDE SEQUENCE [LARGE SCALE GENOMIC DNA]</scope>
    <source>
        <strain evidence="9 10">MUSC 115</strain>
    </source>
</reference>
<evidence type="ECO:0000256" key="4">
    <source>
        <dbReference type="ARBA" id="ARBA00022692"/>
    </source>
</evidence>
<dbReference type="AlphaFoldDB" id="A0A0B2AB29"/>
<keyword evidence="5 7" id="KW-1133">Transmembrane helix</keyword>
<organism evidence="9 10">
    <name type="scientific">Microbacterium mangrovi</name>
    <dbReference type="NCBI Taxonomy" id="1348253"/>
    <lineage>
        <taxon>Bacteria</taxon>
        <taxon>Bacillati</taxon>
        <taxon>Actinomycetota</taxon>
        <taxon>Actinomycetes</taxon>
        <taxon>Micrococcales</taxon>
        <taxon>Microbacteriaceae</taxon>
        <taxon>Microbacterium</taxon>
    </lineage>
</organism>
<feature type="transmembrane region" description="Helical" evidence="7">
    <location>
        <begin position="204"/>
        <end position="230"/>
    </location>
</feature>
<evidence type="ECO:0000256" key="5">
    <source>
        <dbReference type="ARBA" id="ARBA00022989"/>
    </source>
</evidence>
<dbReference type="InterPro" id="IPR035906">
    <property type="entry name" value="MetI-like_sf"/>
</dbReference>
<sequence length="286" mass="30092">MSTIPVTSLIRLQFAKVSRRPTSAKVATLILIVLVLLAVFGPLLAPYGPNETDLMATNSPPSLQHLFGTDELGRDVFSRVLYGSRISLFAPLVVTVAATVIGGVVAVSAAWIRGKYDSTIGVMIDIALAFPGILLAILVAAFVGPGMWAPIVAISIANIPYSARLIRSSTLAERSLPYVDALYIQGFRGTTISTRHLIPNITGFLAAIATLTYGYAMVDLAAISFLGLGIQPPFADWGSMVAQGQNGILQGAPWQTIAAGAFIVITVIAVNILGESLAEQASGKNR</sequence>
<dbReference type="InterPro" id="IPR050366">
    <property type="entry name" value="BP-dependent_transpt_permease"/>
</dbReference>
<evidence type="ECO:0000256" key="7">
    <source>
        <dbReference type="RuleBase" id="RU363032"/>
    </source>
</evidence>
<accession>A0A0B2AB29</accession>
<evidence type="ECO:0000313" key="9">
    <source>
        <dbReference type="EMBL" id="KHK98806.1"/>
    </source>
</evidence>
<dbReference type="InterPro" id="IPR000515">
    <property type="entry name" value="MetI-like"/>
</dbReference>
<dbReference type="Gene3D" id="1.10.3720.10">
    <property type="entry name" value="MetI-like"/>
    <property type="match status" value="1"/>
</dbReference>
<dbReference type="InterPro" id="IPR025966">
    <property type="entry name" value="OppC_N"/>
</dbReference>
<proteinExistence type="inferred from homology"/>
<name>A0A0B2AB29_9MICO</name>
<comment type="caution">
    <text evidence="9">The sequence shown here is derived from an EMBL/GenBank/DDBJ whole genome shotgun (WGS) entry which is preliminary data.</text>
</comment>
<dbReference type="Pfam" id="PF00528">
    <property type="entry name" value="BPD_transp_1"/>
    <property type="match status" value="1"/>
</dbReference>
<dbReference type="EMBL" id="JTDK01000006">
    <property type="protein sequence ID" value="KHK98806.1"/>
    <property type="molecule type" value="Genomic_DNA"/>
</dbReference>
<keyword evidence="10" id="KW-1185">Reference proteome</keyword>
<feature type="domain" description="ABC transmembrane type-1" evidence="8">
    <location>
        <begin position="88"/>
        <end position="274"/>
    </location>
</feature>
<dbReference type="GO" id="GO:0005886">
    <property type="term" value="C:plasma membrane"/>
    <property type="evidence" value="ECO:0007669"/>
    <property type="project" value="UniProtKB-SubCell"/>
</dbReference>
<dbReference type="GO" id="GO:0055085">
    <property type="term" value="P:transmembrane transport"/>
    <property type="evidence" value="ECO:0007669"/>
    <property type="project" value="InterPro"/>
</dbReference>
<dbReference type="SUPFAM" id="SSF161098">
    <property type="entry name" value="MetI-like"/>
    <property type="match status" value="1"/>
</dbReference>
<dbReference type="STRING" id="1348253.LK09_07930"/>
<dbReference type="RefSeq" id="WP_039397684.1">
    <property type="nucleotide sequence ID" value="NZ_JTDK01000006.1"/>
</dbReference>
<dbReference type="PROSITE" id="PS50928">
    <property type="entry name" value="ABC_TM1"/>
    <property type="match status" value="1"/>
</dbReference>
<feature type="transmembrane region" description="Helical" evidence="7">
    <location>
        <begin position="119"/>
        <end position="142"/>
    </location>
</feature>
<feature type="transmembrane region" description="Helical" evidence="7">
    <location>
        <begin position="88"/>
        <end position="112"/>
    </location>
</feature>
<keyword evidence="4 7" id="KW-0812">Transmembrane</keyword>
<dbReference type="Pfam" id="PF12911">
    <property type="entry name" value="OppC_N"/>
    <property type="match status" value="1"/>
</dbReference>
<dbReference type="CDD" id="cd06261">
    <property type="entry name" value="TM_PBP2"/>
    <property type="match status" value="1"/>
</dbReference>
<keyword evidence="2 7" id="KW-0813">Transport</keyword>
<evidence type="ECO:0000256" key="2">
    <source>
        <dbReference type="ARBA" id="ARBA00022448"/>
    </source>
</evidence>
<evidence type="ECO:0000313" key="10">
    <source>
        <dbReference type="Proteomes" id="UP000031030"/>
    </source>
</evidence>
<evidence type="ECO:0000256" key="6">
    <source>
        <dbReference type="ARBA" id="ARBA00023136"/>
    </source>
</evidence>
<gene>
    <name evidence="9" type="ORF">LK09_07930</name>
</gene>
<protein>
    <recommendedName>
        <fullName evidence="8">ABC transmembrane type-1 domain-containing protein</fullName>
    </recommendedName>
</protein>
<dbReference type="PANTHER" id="PTHR43386">
    <property type="entry name" value="OLIGOPEPTIDE TRANSPORT SYSTEM PERMEASE PROTEIN APPC"/>
    <property type="match status" value="1"/>
</dbReference>
<feature type="transmembrane region" description="Helical" evidence="7">
    <location>
        <begin position="257"/>
        <end position="278"/>
    </location>
</feature>
<comment type="similarity">
    <text evidence="7">Belongs to the binding-protein-dependent transport system permease family.</text>
</comment>
<keyword evidence="6 7" id="KW-0472">Membrane</keyword>
<feature type="transmembrane region" description="Helical" evidence="7">
    <location>
        <begin position="148"/>
        <end position="166"/>
    </location>
</feature>